<dbReference type="EMBL" id="BAAALD010000053">
    <property type="protein sequence ID" value="GAA1100815.1"/>
    <property type="molecule type" value="Genomic_DNA"/>
</dbReference>
<dbReference type="Proteomes" id="UP001499987">
    <property type="component" value="Unassembled WGS sequence"/>
</dbReference>
<keyword evidence="1" id="KW-0812">Transmembrane</keyword>
<dbReference type="RefSeq" id="WP_344625854.1">
    <property type="nucleotide sequence ID" value="NZ_BAAALD010000053.1"/>
</dbReference>
<keyword evidence="1" id="KW-0472">Membrane</keyword>
<proteinExistence type="predicted"/>
<gene>
    <name evidence="2" type="ORF">GCM10009663_49330</name>
</gene>
<evidence type="ECO:0008006" key="4">
    <source>
        <dbReference type="Google" id="ProtNLM"/>
    </source>
</evidence>
<protein>
    <recommendedName>
        <fullName evidence="4">DUF983 domain-containing protein</fullName>
    </recommendedName>
</protein>
<feature type="transmembrane region" description="Helical" evidence="1">
    <location>
        <begin position="116"/>
        <end position="137"/>
    </location>
</feature>
<feature type="transmembrane region" description="Helical" evidence="1">
    <location>
        <begin position="76"/>
        <end position="96"/>
    </location>
</feature>
<comment type="caution">
    <text evidence="2">The sequence shown here is derived from an EMBL/GenBank/DDBJ whole genome shotgun (WGS) entry which is preliminary data.</text>
</comment>
<evidence type="ECO:0000256" key="1">
    <source>
        <dbReference type="SAM" id="Phobius"/>
    </source>
</evidence>
<organism evidence="2 3">
    <name type="scientific">Kitasatospora arboriphila</name>
    <dbReference type="NCBI Taxonomy" id="258052"/>
    <lineage>
        <taxon>Bacteria</taxon>
        <taxon>Bacillati</taxon>
        <taxon>Actinomycetota</taxon>
        <taxon>Actinomycetes</taxon>
        <taxon>Kitasatosporales</taxon>
        <taxon>Streptomycetaceae</taxon>
        <taxon>Kitasatospora</taxon>
    </lineage>
</organism>
<accession>A0ABN1TSL1</accession>
<evidence type="ECO:0000313" key="3">
    <source>
        <dbReference type="Proteomes" id="UP001499987"/>
    </source>
</evidence>
<keyword evidence="3" id="KW-1185">Reference proteome</keyword>
<keyword evidence="1" id="KW-1133">Transmembrane helix</keyword>
<name>A0ABN1TSL1_9ACTN</name>
<reference evidence="2 3" key="1">
    <citation type="journal article" date="2019" name="Int. J. Syst. Evol. Microbiol.">
        <title>The Global Catalogue of Microorganisms (GCM) 10K type strain sequencing project: providing services to taxonomists for standard genome sequencing and annotation.</title>
        <authorList>
            <consortium name="The Broad Institute Genomics Platform"/>
            <consortium name="The Broad Institute Genome Sequencing Center for Infectious Disease"/>
            <person name="Wu L."/>
            <person name="Ma J."/>
        </authorList>
    </citation>
    <scope>NUCLEOTIDE SEQUENCE [LARGE SCALE GENOMIC DNA]</scope>
    <source>
        <strain evidence="2 3">JCM 13002</strain>
    </source>
</reference>
<sequence>MPVHLGERYTLSFACLAEVKSAGTVVTTRWKVSQLSSPEYLRPREGAATTLFRCPTCRTDFTVRVESLAKARAKRLANLVAGVVLLALLLLWVPMLVHYGGQTVDESQADSTVDTIGLLVLATAVSFVGGLTAFKVGRAYTGINKLRRTTGEGRPSVRVRGHKFWP</sequence>
<evidence type="ECO:0000313" key="2">
    <source>
        <dbReference type="EMBL" id="GAA1100815.1"/>
    </source>
</evidence>